<gene>
    <name evidence="2" type="ORF">BSONL12_20620</name>
</gene>
<dbReference type="InterPro" id="IPR019303">
    <property type="entry name" value="vWA_TerF_C"/>
</dbReference>
<evidence type="ECO:0000313" key="2">
    <source>
        <dbReference type="EMBL" id="EME72711.1"/>
    </source>
</evidence>
<dbReference type="Proteomes" id="UP000011907">
    <property type="component" value="Unassembled WGS sequence"/>
</dbReference>
<dbReference type="AlphaFoldDB" id="M5NXU6"/>
<name>M5NXU6_9BACI</name>
<dbReference type="EMBL" id="AOFM01000014">
    <property type="protein sequence ID" value="EME72711.1"/>
    <property type="molecule type" value="Genomic_DNA"/>
</dbReference>
<comment type="caution">
    <text evidence="2">The sequence shown here is derived from an EMBL/GenBank/DDBJ whole genome shotgun (WGS) entry which is preliminary data.</text>
</comment>
<feature type="domain" description="vWA found in TerF C terminus" evidence="1">
    <location>
        <begin position="2"/>
        <end position="35"/>
    </location>
</feature>
<proteinExistence type="predicted"/>
<evidence type="ECO:0000313" key="3">
    <source>
        <dbReference type="Proteomes" id="UP000011907"/>
    </source>
</evidence>
<evidence type="ECO:0000259" key="1">
    <source>
        <dbReference type="Pfam" id="PF10138"/>
    </source>
</evidence>
<protein>
    <recommendedName>
        <fullName evidence="1">vWA found in TerF C terminus domain-containing protein</fullName>
    </recommendedName>
</protein>
<dbReference type="Pfam" id="PF10138">
    <property type="entry name" value="vWA-TerF-like"/>
    <property type="match status" value="1"/>
</dbReference>
<accession>M5NXU6</accession>
<reference evidence="2 3" key="1">
    <citation type="journal article" date="2013" name="Genome Announc.">
        <title>Draft Whole-Genome Sequence of Bacillus sonorensis Strain L12, a Source of Nonribosomal Lipopeptides.</title>
        <authorList>
            <person name="Adimpong D.B."/>
            <person name="Sorensen K.I."/>
            <person name="Nielsen D.S."/>
            <person name="Thorsen L."/>
            <person name="Rasmussen T.B."/>
            <person name="Derkx P.M."/>
            <person name="Jespersen L."/>
        </authorList>
    </citation>
    <scope>NUCLEOTIDE SEQUENCE [LARGE SCALE GENOMIC DNA]</scope>
    <source>
        <strain evidence="2 3">L12</strain>
    </source>
</reference>
<organism evidence="2 3">
    <name type="scientific">Bacillus sonorensis L12</name>
    <dbReference type="NCBI Taxonomy" id="1274524"/>
    <lineage>
        <taxon>Bacteria</taxon>
        <taxon>Bacillati</taxon>
        <taxon>Bacillota</taxon>
        <taxon>Bacilli</taxon>
        <taxon>Bacillales</taxon>
        <taxon>Bacillaceae</taxon>
        <taxon>Bacillus</taxon>
    </lineage>
</organism>
<sequence length="36" mass="4106">MIEASSNKPLFWQFVGIEEGNFDFLKKLGSPHGRQP</sequence>